<keyword evidence="3" id="KW-0547">Nucleotide-binding</keyword>
<dbReference type="InterPro" id="IPR001650">
    <property type="entry name" value="Helicase_C-like"/>
</dbReference>
<reference evidence="3 4" key="1">
    <citation type="journal article" date="2024" name="Ann. Entomol. Soc. Am.">
        <title>Genomic analyses of the southern and eastern yellowjacket wasps (Hymenoptera: Vespidae) reveal evolutionary signatures of social life.</title>
        <authorList>
            <person name="Catto M.A."/>
            <person name="Caine P.B."/>
            <person name="Orr S.E."/>
            <person name="Hunt B.G."/>
            <person name="Goodisman M.A.D."/>
        </authorList>
    </citation>
    <scope>NUCLEOTIDE SEQUENCE [LARGE SCALE GENOMIC DNA]</scope>
    <source>
        <strain evidence="3">233</strain>
        <tissue evidence="3">Head and thorax</tissue>
    </source>
</reference>
<dbReference type="PANTHER" id="PTHR47958">
    <property type="entry name" value="ATP-DEPENDENT RNA HELICASE DBP3"/>
    <property type="match status" value="1"/>
</dbReference>
<comment type="caution">
    <text evidence="3">The sequence shown here is derived from an EMBL/GenBank/DDBJ whole genome shotgun (WGS) entry which is preliminary data.</text>
</comment>
<dbReference type="Proteomes" id="UP001607302">
    <property type="component" value="Unassembled WGS sequence"/>
</dbReference>
<dbReference type="SUPFAM" id="SSF52540">
    <property type="entry name" value="P-loop containing nucleoside triphosphate hydrolases"/>
    <property type="match status" value="1"/>
</dbReference>
<dbReference type="Gene3D" id="3.40.50.300">
    <property type="entry name" value="P-loop containing nucleotide triphosphate hydrolases"/>
    <property type="match status" value="1"/>
</dbReference>
<feature type="compositionally biased region" description="Gly residues" evidence="1">
    <location>
        <begin position="176"/>
        <end position="205"/>
    </location>
</feature>
<feature type="compositionally biased region" description="Gly residues" evidence="1">
    <location>
        <begin position="230"/>
        <end position="239"/>
    </location>
</feature>
<protein>
    <submittedName>
        <fullName evidence="3">ATP-dependent RNA helicase dbp2</fullName>
    </submittedName>
</protein>
<name>A0ABD2B6U8_VESSQ</name>
<evidence type="ECO:0000313" key="4">
    <source>
        <dbReference type="Proteomes" id="UP001607302"/>
    </source>
</evidence>
<feature type="compositionally biased region" description="Gly residues" evidence="1">
    <location>
        <begin position="140"/>
        <end position="159"/>
    </location>
</feature>
<dbReference type="Pfam" id="PF00271">
    <property type="entry name" value="Helicase_C"/>
    <property type="match status" value="1"/>
</dbReference>
<dbReference type="GO" id="GO:0004386">
    <property type="term" value="F:helicase activity"/>
    <property type="evidence" value="ECO:0007669"/>
    <property type="project" value="UniProtKB-KW"/>
</dbReference>
<sequence>MGLSGVRIWCSSNVQTLLKQCTRTKFSKTSTDPYFGAGEKALGTNRKLIAALISSLYVEDVKFVINLDYPSNSEDYVHRIGRTGRSQRTGTAYAFFTPGNAHKASDLIQVLEEAKQVVNPKLYELSRNPGIYKRGRYSGRNGGGGSRGSGGRGGGPRGSRGGRDGSDRSGRFDRSGGSGSGSAGGNDRGNKWGGSSSGGMGGGYGSKSFPQNNFGGASSGGGSSYSQNGGSYGGGGGGSSYRQQNGY</sequence>
<organism evidence="3 4">
    <name type="scientific">Vespula squamosa</name>
    <name type="common">Southern yellow jacket</name>
    <name type="synonym">Wasp</name>
    <dbReference type="NCBI Taxonomy" id="30214"/>
    <lineage>
        <taxon>Eukaryota</taxon>
        <taxon>Metazoa</taxon>
        <taxon>Ecdysozoa</taxon>
        <taxon>Arthropoda</taxon>
        <taxon>Hexapoda</taxon>
        <taxon>Insecta</taxon>
        <taxon>Pterygota</taxon>
        <taxon>Neoptera</taxon>
        <taxon>Endopterygota</taxon>
        <taxon>Hymenoptera</taxon>
        <taxon>Apocrita</taxon>
        <taxon>Aculeata</taxon>
        <taxon>Vespoidea</taxon>
        <taxon>Vespidae</taxon>
        <taxon>Vespinae</taxon>
        <taxon>Vespula</taxon>
    </lineage>
</organism>
<keyword evidence="3" id="KW-0378">Hydrolase</keyword>
<evidence type="ECO:0000313" key="3">
    <source>
        <dbReference type="EMBL" id="KAL2728446.1"/>
    </source>
</evidence>
<feature type="compositionally biased region" description="Basic and acidic residues" evidence="1">
    <location>
        <begin position="161"/>
        <end position="174"/>
    </location>
</feature>
<gene>
    <name evidence="3" type="ORF">V1478_006078</name>
</gene>
<feature type="compositionally biased region" description="Low complexity" evidence="1">
    <location>
        <begin position="206"/>
        <end position="216"/>
    </location>
</feature>
<proteinExistence type="predicted"/>
<keyword evidence="3" id="KW-0347">Helicase</keyword>
<evidence type="ECO:0000256" key="1">
    <source>
        <dbReference type="SAM" id="MobiDB-lite"/>
    </source>
</evidence>
<keyword evidence="4" id="KW-1185">Reference proteome</keyword>
<feature type="domain" description="Helicase C-terminal" evidence="2">
    <location>
        <begin position="1"/>
        <end position="126"/>
    </location>
</feature>
<dbReference type="InterPro" id="IPR027417">
    <property type="entry name" value="P-loop_NTPase"/>
</dbReference>
<accession>A0ABD2B6U8</accession>
<keyword evidence="3" id="KW-0067">ATP-binding</keyword>
<dbReference type="PROSITE" id="PS51194">
    <property type="entry name" value="HELICASE_CTER"/>
    <property type="match status" value="1"/>
</dbReference>
<dbReference type="EMBL" id="JAUDFV010000132">
    <property type="protein sequence ID" value="KAL2728446.1"/>
    <property type="molecule type" value="Genomic_DNA"/>
</dbReference>
<evidence type="ECO:0000259" key="2">
    <source>
        <dbReference type="PROSITE" id="PS51194"/>
    </source>
</evidence>
<feature type="region of interest" description="Disordered" evidence="1">
    <location>
        <begin position="133"/>
        <end position="247"/>
    </location>
</feature>
<dbReference type="AlphaFoldDB" id="A0ABD2B6U8"/>